<protein>
    <submittedName>
        <fullName evidence="1">ATP-binding protein</fullName>
    </submittedName>
</protein>
<dbReference type="Gene3D" id="3.40.50.300">
    <property type="entry name" value="P-loop containing nucleotide triphosphate hydrolases"/>
    <property type="match status" value="1"/>
</dbReference>
<dbReference type="AlphaFoldDB" id="A0A3A9YYK1"/>
<evidence type="ECO:0000313" key="2">
    <source>
        <dbReference type="Proteomes" id="UP000272474"/>
    </source>
</evidence>
<sequence length="205" mass="22237">MPRVVDLRGRAQDRPLALRFPPGHRLVVSGLPGGGKSTLMRRAAAGRGALLVDAQDVCESWARRLPVRLPYPLLRPAVRLAHYARLWRALRRGEGVAGVVVHDCGRNAWVRRWLAADGRRRGRAYHLLLLDVPPALALAGQAVRRRSVSAAAFRRHRRALSRLVTDLTAGRLPPGCASAVLLDQAAAAAVRELAFAAPAPGPRPV</sequence>
<gene>
    <name evidence="1" type="ORF">D7294_15945</name>
</gene>
<proteinExistence type="predicted"/>
<accession>A0A3A9YYK1</accession>
<dbReference type="Proteomes" id="UP000272474">
    <property type="component" value="Unassembled WGS sequence"/>
</dbReference>
<dbReference type="RefSeq" id="WP_120680161.1">
    <property type="nucleotide sequence ID" value="NZ_RBAL01000008.1"/>
</dbReference>
<dbReference type="Pfam" id="PF13671">
    <property type="entry name" value="AAA_33"/>
    <property type="match status" value="1"/>
</dbReference>
<keyword evidence="1" id="KW-0547">Nucleotide-binding</keyword>
<dbReference type="OrthoDB" id="3523587at2"/>
<name>A0A3A9YYK1_9ACTN</name>
<keyword evidence="2" id="KW-1185">Reference proteome</keyword>
<dbReference type="SUPFAM" id="SSF52540">
    <property type="entry name" value="P-loop containing nucleoside triphosphate hydrolases"/>
    <property type="match status" value="1"/>
</dbReference>
<evidence type="ECO:0000313" key="1">
    <source>
        <dbReference type="EMBL" id="RKN41222.1"/>
    </source>
</evidence>
<keyword evidence="1" id="KW-0067">ATP-binding</keyword>
<dbReference type="InterPro" id="IPR027417">
    <property type="entry name" value="P-loop_NTPase"/>
</dbReference>
<comment type="caution">
    <text evidence="1">The sequence shown here is derived from an EMBL/GenBank/DDBJ whole genome shotgun (WGS) entry which is preliminary data.</text>
</comment>
<dbReference type="GO" id="GO:0005524">
    <property type="term" value="F:ATP binding"/>
    <property type="evidence" value="ECO:0007669"/>
    <property type="project" value="UniProtKB-KW"/>
</dbReference>
<dbReference type="EMBL" id="RBAL01000008">
    <property type="protein sequence ID" value="RKN41222.1"/>
    <property type="molecule type" value="Genomic_DNA"/>
</dbReference>
<reference evidence="1 2" key="1">
    <citation type="journal article" date="2014" name="Int. J. Syst. Evol. Microbiol.">
        <title>Streptomyces hoynatensis sp. nov., isolated from deep marine sediment.</title>
        <authorList>
            <person name="Veyisoglu A."/>
            <person name="Sahin N."/>
        </authorList>
    </citation>
    <scope>NUCLEOTIDE SEQUENCE [LARGE SCALE GENOMIC DNA]</scope>
    <source>
        <strain evidence="1 2">KCTC 29097</strain>
    </source>
</reference>
<organism evidence="1 2">
    <name type="scientific">Streptomyces hoynatensis</name>
    <dbReference type="NCBI Taxonomy" id="1141874"/>
    <lineage>
        <taxon>Bacteria</taxon>
        <taxon>Bacillati</taxon>
        <taxon>Actinomycetota</taxon>
        <taxon>Actinomycetes</taxon>
        <taxon>Kitasatosporales</taxon>
        <taxon>Streptomycetaceae</taxon>
        <taxon>Streptomyces</taxon>
    </lineage>
</organism>